<evidence type="ECO:0000256" key="1">
    <source>
        <dbReference type="SAM" id="Coils"/>
    </source>
</evidence>
<dbReference type="STRING" id="350688.Clos_0762"/>
<dbReference type="KEGG" id="aoe:Clos_0762"/>
<name>A8MEI5_ALKOO</name>
<dbReference type="OrthoDB" id="1704491at2"/>
<organism evidence="2 3">
    <name type="scientific">Alkaliphilus oremlandii (strain OhILAs)</name>
    <name type="common">Clostridium oremlandii (strain OhILAs)</name>
    <dbReference type="NCBI Taxonomy" id="350688"/>
    <lineage>
        <taxon>Bacteria</taxon>
        <taxon>Bacillati</taxon>
        <taxon>Bacillota</taxon>
        <taxon>Clostridia</taxon>
        <taxon>Peptostreptococcales</taxon>
        <taxon>Natronincolaceae</taxon>
        <taxon>Alkaliphilus</taxon>
    </lineage>
</organism>
<evidence type="ECO:0000313" key="2">
    <source>
        <dbReference type="EMBL" id="ABW18314.1"/>
    </source>
</evidence>
<protein>
    <submittedName>
        <fullName evidence="2">Uncharacterized protein</fullName>
    </submittedName>
</protein>
<dbReference type="InterPro" id="IPR036322">
    <property type="entry name" value="WD40_repeat_dom_sf"/>
</dbReference>
<dbReference type="HOGENOM" id="CLU_668508_0_0_9"/>
<gene>
    <name evidence="2" type="ordered locus">Clos_0762</name>
</gene>
<reference evidence="3" key="1">
    <citation type="submission" date="2007-10" db="EMBL/GenBank/DDBJ databases">
        <title>Complete genome of Alkaliphilus oremlandii OhILAs.</title>
        <authorList>
            <person name="Copeland A."/>
            <person name="Lucas S."/>
            <person name="Lapidus A."/>
            <person name="Barry K."/>
            <person name="Detter J.C."/>
            <person name="Glavina del Rio T."/>
            <person name="Hammon N."/>
            <person name="Israni S."/>
            <person name="Dalin E."/>
            <person name="Tice H."/>
            <person name="Pitluck S."/>
            <person name="Chain P."/>
            <person name="Malfatti S."/>
            <person name="Shin M."/>
            <person name="Vergez L."/>
            <person name="Schmutz J."/>
            <person name="Larimer F."/>
            <person name="Land M."/>
            <person name="Hauser L."/>
            <person name="Kyrpides N."/>
            <person name="Mikhailova N."/>
            <person name="Stolz J.F."/>
            <person name="Dawson A."/>
            <person name="Fisher E."/>
            <person name="Crable B."/>
            <person name="Perera E."/>
            <person name="Lisak J."/>
            <person name="Ranganathan M."/>
            <person name="Basu P."/>
            <person name="Richardson P."/>
        </authorList>
    </citation>
    <scope>NUCLEOTIDE SEQUENCE [LARGE SCALE GENOMIC DNA]</scope>
    <source>
        <strain evidence="3">OhILAs</strain>
    </source>
</reference>
<keyword evidence="3" id="KW-1185">Reference proteome</keyword>
<dbReference type="EMBL" id="CP000853">
    <property type="protein sequence ID" value="ABW18314.1"/>
    <property type="molecule type" value="Genomic_DNA"/>
</dbReference>
<dbReference type="SUPFAM" id="SSF50978">
    <property type="entry name" value="WD40 repeat-like"/>
    <property type="match status" value="1"/>
</dbReference>
<feature type="coiled-coil region" evidence="1">
    <location>
        <begin position="9"/>
        <end position="53"/>
    </location>
</feature>
<dbReference type="Proteomes" id="UP000000269">
    <property type="component" value="Chromosome"/>
</dbReference>
<dbReference type="AlphaFoldDB" id="A8MEI5"/>
<keyword evidence="1" id="KW-0175">Coiled coil</keyword>
<accession>A8MEI5</accession>
<dbReference type="eggNOG" id="ENOG5033Q2Z">
    <property type="taxonomic scope" value="Bacteria"/>
</dbReference>
<evidence type="ECO:0000313" key="3">
    <source>
        <dbReference type="Proteomes" id="UP000000269"/>
    </source>
</evidence>
<sequence>MKLNLSVNGEDYKDRIKDLRKKLNECKETGILDEDFEKELERLSQIEEELLKELIPYYRLYGINTKKTSMKLMPIEELGSCSFNGFPQDILRINENLFIVSSLKGKVKFFYINFPIDSSKGKIQVEWSKDIKGIKEGISIIYKLNHRSILLLGVRGGAYVLSSDDFNKLPNVDEEIAIEEIHHNCDFKGSRSVLEVRNNIFVVVDETDKLNIVEAIEKEKEYSLIHHWDRGCTILDWTAMERIEDDFFVVGTKDGIIYFIKYENEKLNIVGQVDVFRDRIRKIAPLACEDADKKSIMVVGNKGQFKVITLGEYKIIEGDNLKGNLFDIESKDGTAVVLSEDGVIYLFEENFDRWYLNKDATIENMFFTTVFKLTAANYLLMDMGGKLNILDIDRLHTPEDLWNMPLYR</sequence>
<dbReference type="RefSeq" id="WP_012158626.1">
    <property type="nucleotide sequence ID" value="NC_009922.1"/>
</dbReference>
<proteinExistence type="predicted"/>